<evidence type="ECO:0008006" key="4">
    <source>
        <dbReference type="Google" id="ProtNLM"/>
    </source>
</evidence>
<dbReference type="RefSeq" id="WP_347606791.1">
    <property type="nucleotide sequence ID" value="NZ_JBDPZC010000001.1"/>
</dbReference>
<dbReference type="EMBL" id="JBDPZC010000001">
    <property type="protein sequence ID" value="MEO3712103.1"/>
    <property type="molecule type" value="Genomic_DNA"/>
</dbReference>
<keyword evidence="1" id="KW-0732">Signal</keyword>
<evidence type="ECO:0000313" key="2">
    <source>
        <dbReference type="EMBL" id="MEO3712103.1"/>
    </source>
</evidence>
<feature type="chain" id="PRO_5046985902" description="TonB-dependent receptor" evidence="1">
    <location>
        <begin position="20"/>
        <end position="414"/>
    </location>
</feature>
<feature type="signal peptide" evidence="1">
    <location>
        <begin position="1"/>
        <end position="19"/>
    </location>
</feature>
<evidence type="ECO:0000256" key="1">
    <source>
        <dbReference type="SAM" id="SignalP"/>
    </source>
</evidence>
<gene>
    <name evidence="2" type="ORF">ABDJ40_04895</name>
</gene>
<comment type="caution">
    <text evidence="2">The sequence shown here is derived from an EMBL/GenBank/DDBJ whole genome shotgun (WGS) entry which is preliminary data.</text>
</comment>
<sequence length="414" mass="45279">MPRPLCLSMLALASLAAQAQPLDESSLQLRSQGQAMQRSALGPLAQAEALQAGLNTSARQSLLMEAEWKARSGPVNASLYAQHLRRDHTAASSRAAVNELYASGDWGGASGLQYSLGRKLVSWDVGYAFRPNDMVAQEERRTLVGSYSRGRPLLQVEHFSAETAWSLVWVNPGRQDGEGGDEEALALRLYQRAGAWDWHGFARLGREQHASVGAAFSVVASDALELHGSARVNARSRVWRADPQAALPSPTLPWRREVQSGSSQLLLGGTWTTEAQLSLLLEYWWDSQALSRADWAAWRERSAQLTQQALTAPAPLRAALAGNLAWQAQGFGNSSLQQHNVFARLSWTQGAWSWAGDMLWSPQDGGRIVTGSVAWQGDRWNLQAGLRQWSGPADSVIAQLPTRRLAYASATWAF</sequence>
<accession>A0ABV0GAM3</accession>
<reference evidence="2 3" key="1">
    <citation type="submission" date="2024-05" db="EMBL/GenBank/DDBJ databases">
        <title>Roseateles sp. 2.12 16S ribosomal RNA gene Genome sequencing and assembly.</title>
        <authorList>
            <person name="Woo H."/>
        </authorList>
    </citation>
    <scope>NUCLEOTIDE SEQUENCE [LARGE SCALE GENOMIC DNA]</scope>
    <source>
        <strain evidence="2 3">2.12</strain>
    </source>
</reference>
<dbReference type="Proteomes" id="UP001462640">
    <property type="component" value="Unassembled WGS sequence"/>
</dbReference>
<proteinExistence type="predicted"/>
<evidence type="ECO:0000313" key="3">
    <source>
        <dbReference type="Proteomes" id="UP001462640"/>
    </source>
</evidence>
<protein>
    <recommendedName>
        <fullName evidence="4">TonB-dependent receptor</fullName>
    </recommendedName>
</protein>
<name>A0ABV0GAM3_9BURK</name>
<keyword evidence="3" id="KW-1185">Reference proteome</keyword>
<organism evidence="2 3">
    <name type="scientific">Roseateles flavus</name>
    <dbReference type="NCBI Taxonomy" id="3149041"/>
    <lineage>
        <taxon>Bacteria</taxon>
        <taxon>Pseudomonadati</taxon>
        <taxon>Pseudomonadota</taxon>
        <taxon>Betaproteobacteria</taxon>
        <taxon>Burkholderiales</taxon>
        <taxon>Sphaerotilaceae</taxon>
        <taxon>Roseateles</taxon>
    </lineage>
</organism>